<sequence>MVVALVVLVLGGFVTDRITRRVRLRRAVTSGRGPVCMLKWPERDGRWRPGRLSKGADGQLTWTPAPRGAEVALPAELRRTGSRKPSWWREAMAVNPSSRILEYEAAGEPLLIAVFVDDFEAMAEILGEV</sequence>
<evidence type="ECO:0000313" key="2">
    <source>
        <dbReference type="Proteomes" id="UP001601303"/>
    </source>
</evidence>
<comment type="caution">
    <text evidence="1">The sequence shown here is derived from an EMBL/GenBank/DDBJ whole genome shotgun (WGS) entry which is preliminary data.</text>
</comment>
<reference evidence="1 2" key="1">
    <citation type="submission" date="2024-10" db="EMBL/GenBank/DDBJ databases">
        <title>The Natural Products Discovery Center: Release of the First 8490 Sequenced Strains for Exploring Actinobacteria Biosynthetic Diversity.</title>
        <authorList>
            <person name="Kalkreuter E."/>
            <person name="Kautsar S.A."/>
            <person name="Yang D."/>
            <person name="Bader C.D."/>
            <person name="Teijaro C.N."/>
            <person name="Fluegel L."/>
            <person name="Davis C.M."/>
            <person name="Simpson J.R."/>
            <person name="Lauterbach L."/>
            <person name="Steele A.D."/>
            <person name="Gui C."/>
            <person name="Meng S."/>
            <person name="Li G."/>
            <person name="Viehrig K."/>
            <person name="Ye F."/>
            <person name="Su P."/>
            <person name="Kiefer A.F."/>
            <person name="Nichols A."/>
            <person name="Cepeda A.J."/>
            <person name="Yan W."/>
            <person name="Fan B."/>
            <person name="Jiang Y."/>
            <person name="Adhikari A."/>
            <person name="Zheng C.-J."/>
            <person name="Schuster L."/>
            <person name="Cowan T.M."/>
            <person name="Smanski M.J."/>
            <person name="Chevrette M.G."/>
            <person name="De Carvalho L.P.S."/>
            <person name="Shen B."/>
        </authorList>
    </citation>
    <scope>NUCLEOTIDE SEQUENCE [LARGE SCALE GENOMIC DNA]</scope>
    <source>
        <strain evidence="1 2">NPDC006488</strain>
    </source>
</reference>
<name>A0ABW6MDS1_9ACTN</name>
<dbReference type="Proteomes" id="UP001601303">
    <property type="component" value="Unassembled WGS sequence"/>
</dbReference>
<protein>
    <submittedName>
        <fullName evidence="1">DUF350 domain-containing protein</fullName>
    </submittedName>
</protein>
<proteinExistence type="predicted"/>
<evidence type="ECO:0000313" key="1">
    <source>
        <dbReference type="EMBL" id="MFE9603884.1"/>
    </source>
</evidence>
<keyword evidence="2" id="KW-1185">Reference proteome</keyword>
<accession>A0ABW6MDS1</accession>
<organism evidence="1 2">
    <name type="scientific">Streptomyces hokutonensis</name>
    <dbReference type="NCBI Taxonomy" id="1306990"/>
    <lineage>
        <taxon>Bacteria</taxon>
        <taxon>Bacillati</taxon>
        <taxon>Actinomycetota</taxon>
        <taxon>Actinomycetes</taxon>
        <taxon>Kitasatosporales</taxon>
        <taxon>Streptomycetaceae</taxon>
        <taxon>Streptomyces</taxon>
    </lineage>
</organism>
<gene>
    <name evidence="1" type="ORF">ACFYNQ_35635</name>
</gene>
<dbReference type="EMBL" id="JBIAHM010000014">
    <property type="protein sequence ID" value="MFE9603884.1"/>
    <property type="molecule type" value="Genomic_DNA"/>
</dbReference>
<dbReference type="RefSeq" id="WP_388112785.1">
    <property type="nucleotide sequence ID" value="NZ_JBIAHM010000014.1"/>
</dbReference>